<proteinExistence type="inferred from homology"/>
<evidence type="ECO:0000256" key="4">
    <source>
        <dbReference type="ARBA" id="ARBA00022692"/>
    </source>
</evidence>
<dbReference type="Gene3D" id="3.40.630.190">
    <property type="entry name" value="LCP protein"/>
    <property type="match status" value="1"/>
</dbReference>
<dbReference type="Proteomes" id="UP000043699">
    <property type="component" value="Unassembled WGS sequence"/>
</dbReference>
<evidence type="ECO:0000256" key="6">
    <source>
        <dbReference type="ARBA" id="ARBA00022989"/>
    </source>
</evidence>
<dbReference type="RefSeq" id="WP_052651520.1">
    <property type="nucleotide sequence ID" value="NZ_CCXS01000001.1"/>
</dbReference>
<keyword evidence="3" id="KW-1003">Cell membrane</keyword>
<keyword evidence="4 12" id="KW-0812">Transmembrane</keyword>
<dbReference type="InterPro" id="IPR004474">
    <property type="entry name" value="LytR_CpsA_psr"/>
</dbReference>
<evidence type="ECO:0000256" key="3">
    <source>
        <dbReference type="ARBA" id="ARBA00022475"/>
    </source>
</evidence>
<keyword evidence="5" id="KW-0735">Signal-anchor</keyword>
<evidence type="ECO:0000256" key="1">
    <source>
        <dbReference type="ARBA" id="ARBA00004401"/>
    </source>
</evidence>
<comment type="subcellular location">
    <subcellularLocation>
        <location evidence="1">Cell membrane</location>
        <topology evidence="1">Single-pass type II membrane protein</topology>
    </subcellularLocation>
</comment>
<keyword evidence="15" id="KW-1185">Reference proteome</keyword>
<keyword evidence="8 12" id="KW-0472">Membrane</keyword>
<keyword evidence="7" id="KW-0805">Transcription regulation</keyword>
<reference evidence="14 15" key="1">
    <citation type="submission" date="2014-09" db="EMBL/GenBank/DDBJ databases">
        <authorList>
            <person name="Urmite Genomes Urmite Genomes"/>
        </authorList>
    </citation>
    <scope>NUCLEOTIDE SEQUENCE [LARGE SCALE GENOMIC DNA]</scope>
    <source>
        <strain evidence="14 15">ES2</strain>
    </source>
</reference>
<feature type="transmembrane region" description="Helical" evidence="12">
    <location>
        <begin position="20"/>
        <end position="40"/>
    </location>
</feature>
<feature type="domain" description="Cell envelope-related transcriptional attenuator" evidence="13">
    <location>
        <begin position="85"/>
        <end position="228"/>
    </location>
</feature>
<evidence type="ECO:0000256" key="9">
    <source>
        <dbReference type="ARBA" id="ARBA00023163"/>
    </source>
</evidence>
<dbReference type="Pfam" id="PF03816">
    <property type="entry name" value="LytR_cpsA_psr"/>
    <property type="match status" value="1"/>
</dbReference>
<dbReference type="EMBL" id="CCXS01000001">
    <property type="protein sequence ID" value="CEG22710.1"/>
    <property type="molecule type" value="Genomic_DNA"/>
</dbReference>
<evidence type="ECO:0000256" key="8">
    <source>
        <dbReference type="ARBA" id="ARBA00023136"/>
    </source>
</evidence>
<evidence type="ECO:0000313" key="14">
    <source>
        <dbReference type="EMBL" id="CEG22710.1"/>
    </source>
</evidence>
<dbReference type="AlphaFoldDB" id="A0A098ELP7"/>
<keyword evidence="9" id="KW-0804">Transcription</keyword>
<evidence type="ECO:0000259" key="13">
    <source>
        <dbReference type="Pfam" id="PF03816"/>
    </source>
</evidence>
<evidence type="ECO:0000313" key="15">
    <source>
        <dbReference type="Proteomes" id="UP000043699"/>
    </source>
</evidence>
<sequence>MEEERQQARRGRRKKKRFRLRGLLLLLFIAILAIGAYVFIQFQNGSKLAENTEQIPVTFNGDPENDEFENILVLGIDTRGEEKSRTDTMMLMTHDKQTDEVKLTSFMRDIYADIPGYQSYKLNTAYYLGGVDLLADTLRGMFGIEIQHYALIDFKNFEQLVDIAAPDGVEIEVEKDMSEKIGVSLTKGTHQLNGKELLGYARFRADNEGDFGRVRRQQQVLSAMKEELISVSGIPKYPKLAGAVQGYIQTDIPSTDQVKLAMQLALNGGSDLDRLTIPVKDGYSYGSYSHAGSVLELDMEKNRQALSEFLSQTLK</sequence>
<dbReference type="STRING" id="1499687.BN1080_01644"/>
<dbReference type="GO" id="GO:0005886">
    <property type="term" value="C:plasma membrane"/>
    <property type="evidence" value="ECO:0007669"/>
    <property type="project" value="UniProtKB-SubCell"/>
</dbReference>
<evidence type="ECO:0000256" key="5">
    <source>
        <dbReference type="ARBA" id="ARBA00022968"/>
    </source>
</evidence>
<dbReference type="InterPro" id="IPR050922">
    <property type="entry name" value="LytR/CpsA/Psr_CW_biosynth"/>
</dbReference>
<comment type="similarity">
    <text evidence="2">Belongs to the LytR/CpsA/Psr (LCP) family.</text>
</comment>
<dbReference type="PANTHER" id="PTHR33392:SF8">
    <property type="entry name" value="REGULATORY PROTEIN MSRR"/>
    <property type="match status" value="1"/>
</dbReference>
<dbReference type="OrthoDB" id="9782542at2"/>
<comment type="function">
    <text evidence="10">Involved in SarA attenuation. Affects resistance to oxacillin and teicoplanin, as well as the synthesis of virulence factors.</text>
</comment>
<evidence type="ECO:0000256" key="12">
    <source>
        <dbReference type="SAM" id="Phobius"/>
    </source>
</evidence>
<protein>
    <recommendedName>
        <fullName evidence="11">Regulatory protein MsrR</fullName>
    </recommendedName>
</protein>
<dbReference type="PANTHER" id="PTHR33392">
    <property type="entry name" value="POLYISOPRENYL-TEICHOIC ACID--PEPTIDOGLYCAN TEICHOIC ACID TRANSFERASE TAGU"/>
    <property type="match status" value="1"/>
</dbReference>
<dbReference type="NCBIfam" id="TIGR00350">
    <property type="entry name" value="lytR_cpsA_psr"/>
    <property type="match status" value="1"/>
</dbReference>
<evidence type="ECO:0000256" key="11">
    <source>
        <dbReference type="ARBA" id="ARBA00040752"/>
    </source>
</evidence>
<accession>A0A098ELP7</accession>
<evidence type="ECO:0000256" key="10">
    <source>
        <dbReference type="ARBA" id="ARBA00037178"/>
    </source>
</evidence>
<evidence type="ECO:0000256" key="2">
    <source>
        <dbReference type="ARBA" id="ARBA00006068"/>
    </source>
</evidence>
<evidence type="ECO:0000256" key="7">
    <source>
        <dbReference type="ARBA" id="ARBA00023015"/>
    </source>
</evidence>
<keyword evidence="6 12" id="KW-1133">Transmembrane helix</keyword>
<organism evidence="14 15">
    <name type="scientific">Planococcus massiliensis</name>
    <dbReference type="NCBI Taxonomy" id="1499687"/>
    <lineage>
        <taxon>Bacteria</taxon>
        <taxon>Bacillati</taxon>
        <taxon>Bacillota</taxon>
        <taxon>Bacilli</taxon>
        <taxon>Bacillales</taxon>
        <taxon>Caryophanaceae</taxon>
        <taxon>Planococcus</taxon>
    </lineage>
</organism>
<gene>
    <name evidence="14" type="primary">msrR_1</name>
    <name evidence="14" type="ORF">BN1080_01644</name>
</gene>
<name>A0A098ELP7_9BACL</name>